<evidence type="ECO:0000313" key="2">
    <source>
        <dbReference type="Proteomes" id="UP000608345"/>
    </source>
</evidence>
<evidence type="ECO:0000313" key="1">
    <source>
        <dbReference type="EMBL" id="GGW82983.1"/>
    </source>
</evidence>
<dbReference type="InterPro" id="IPR009211">
    <property type="entry name" value="TagJ"/>
</dbReference>
<gene>
    <name evidence="1" type="ORF">GCM10011450_11190</name>
</gene>
<proteinExistence type="predicted"/>
<organism evidence="1 2">
    <name type="scientific">Advenella faeciporci</name>
    <dbReference type="NCBI Taxonomy" id="797535"/>
    <lineage>
        <taxon>Bacteria</taxon>
        <taxon>Pseudomonadati</taxon>
        <taxon>Pseudomonadota</taxon>
        <taxon>Betaproteobacteria</taxon>
        <taxon>Burkholderiales</taxon>
        <taxon>Alcaligenaceae</taxon>
    </lineage>
</organism>
<keyword evidence="2" id="KW-1185">Reference proteome</keyword>
<comment type="caution">
    <text evidence="1">The sequence shown here is derived from an EMBL/GenBank/DDBJ whole genome shotgun (WGS) entry which is preliminary data.</text>
</comment>
<reference evidence="1" key="2">
    <citation type="submission" date="2020-09" db="EMBL/GenBank/DDBJ databases">
        <authorList>
            <person name="Sun Q."/>
            <person name="Kim S."/>
        </authorList>
    </citation>
    <scope>NUCLEOTIDE SEQUENCE</scope>
    <source>
        <strain evidence="1">KCTC 23732</strain>
    </source>
</reference>
<name>A0A918JJC1_9BURK</name>
<accession>A0A918JJC1</accession>
<dbReference type="Pfam" id="PF07024">
    <property type="entry name" value="ImpE"/>
    <property type="match status" value="1"/>
</dbReference>
<dbReference type="InterPro" id="IPR011990">
    <property type="entry name" value="TPR-like_helical_dom_sf"/>
</dbReference>
<sequence>MAHLIFYRGMVLMSYLSIMRALGGQPVSELLNRVKASIRKNPGDADLRAQLFQLLVITGDWDKAFDQLTLSAEMNAQAQPLAVAYGGAIRAEQEREAVFRGETIPAVLAQPPAWMAMLIEALKTPDEEQAAGLRAVAMEKAPGSIGQLDIDGQDNALSFEWICDGDGRIGPVCELIVNGRYGWVPFESIASIRFIAPQGLTDLVWAQVEVDMQDKRQYTGLMPVRYPAPAGSSYARLDDAANLSRRTEWQYCSEQVYLGIGQKMWMTANSEQAILDVRRVVFNHEAKNG</sequence>
<dbReference type="Proteomes" id="UP000608345">
    <property type="component" value="Unassembled WGS sequence"/>
</dbReference>
<protein>
    <recommendedName>
        <fullName evidence="3">ImpE family protein</fullName>
    </recommendedName>
</protein>
<dbReference type="SUPFAM" id="SSF144059">
    <property type="entry name" value="ImpE-like"/>
    <property type="match status" value="1"/>
</dbReference>
<dbReference type="AlphaFoldDB" id="A0A918JJC1"/>
<dbReference type="EMBL" id="BMYS01000005">
    <property type="protein sequence ID" value="GGW82983.1"/>
    <property type="molecule type" value="Genomic_DNA"/>
</dbReference>
<reference evidence="1" key="1">
    <citation type="journal article" date="2014" name="Int. J. Syst. Evol. Microbiol.">
        <title>Complete genome sequence of Corynebacterium casei LMG S-19264T (=DSM 44701T), isolated from a smear-ripened cheese.</title>
        <authorList>
            <consortium name="US DOE Joint Genome Institute (JGI-PGF)"/>
            <person name="Walter F."/>
            <person name="Albersmeier A."/>
            <person name="Kalinowski J."/>
            <person name="Ruckert C."/>
        </authorList>
    </citation>
    <scope>NUCLEOTIDE SEQUENCE</scope>
    <source>
        <strain evidence="1">KCTC 23732</strain>
    </source>
</reference>
<dbReference type="PIRSF" id="PIRSF029288">
    <property type="entry name" value="SciE_ImpE"/>
    <property type="match status" value="1"/>
</dbReference>
<evidence type="ECO:0008006" key="3">
    <source>
        <dbReference type="Google" id="ProtNLM"/>
    </source>
</evidence>
<dbReference type="Gene3D" id="1.25.40.10">
    <property type="entry name" value="Tetratricopeptide repeat domain"/>
    <property type="match status" value="1"/>
</dbReference>